<dbReference type="GO" id="GO:0003676">
    <property type="term" value="F:nucleic acid binding"/>
    <property type="evidence" value="ECO:0007669"/>
    <property type="project" value="InterPro"/>
</dbReference>
<dbReference type="PANTHER" id="PTHR47723:SF19">
    <property type="entry name" value="POLYNUCLEOTIDYL TRANSFERASE, RIBONUCLEASE H-LIKE SUPERFAMILY PROTEIN"/>
    <property type="match status" value="1"/>
</dbReference>
<name>A0AAV0DYW0_9ASTE</name>
<gene>
    <name evidence="2" type="ORF">CEPIT_LOCUS20125</name>
</gene>
<accession>A0AAV0DYW0</accession>
<evidence type="ECO:0000313" key="3">
    <source>
        <dbReference type="Proteomes" id="UP001152523"/>
    </source>
</evidence>
<dbReference type="AlphaFoldDB" id="A0AAV0DYW0"/>
<dbReference type="InterPro" id="IPR012337">
    <property type="entry name" value="RNaseH-like_sf"/>
</dbReference>
<dbReference type="Gene3D" id="3.30.420.10">
    <property type="entry name" value="Ribonuclease H-like superfamily/Ribonuclease H"/>
    <property type="match status" value="1"/>
</dbReference>
<comment type="caution">
    <text evidence="2">The sequence shown here is derived from an EMBL/GenBank/DDBJ whole genome shotgun (WGS) entry which is preliminary data.</text>
</comment>
<organism evidence="2 3">
    <name type="scientific">Cuscuta epithymum</name>
    <dbReference type="NCBI Taxonomy" id="186058"/>
    <lineage>
        <taxon>Eukaryota</taxon>
        <taxon>Viridiplantae</taxon>
        <taxon>Streptophyta</taxon>
        <taxon>Embryophyta</taxon>
        <taxon>Tracheophyta</taxon>
        <taxon>Spermatophyta</taxon>
        <taxon>Magnoliopsida</taxon>
        <taxon>eudicotyledons</taxon>
        <taxon>Gunneridae</taxon>
        <taxon>Pentapetalae</taxon>
        <taxon>asterids</taxon>
        <taxon>lamiids</taxon>
        <taxon>Solanales</taxon>
        <taxon>Convolvulaceae</taxon>
        <taxon>Cuscuteae</taxon>
        <taxon>Cuscuta</taxon>
        <taxon>Cuscuta subgen. Cuscuta</taxon>
    </lineage>
</organism>
<dbReference type="GO" id="GO:0004523">
    <property type="term" value="F:RNA-DNA hybrid ribonuclease activity"/>
    <property type="evidence" value="ECO:0007669"/>
    <property type="project" value="InterPro"/>
</dbReference>
<dbReference type="InterPro" id="IPR002156">
    <property type="entry name" value="RNaseH_domain"/>
</dbReference>
<sequence>MIAAFSTPIRAKTVLQAEIQTVLKALQWCARSGQHDFQLESDSEMVTKILLNKSAAPVYLQNTIDEAQMLCQTLDVHIKHIYREMNGVAHSLARLGLDKVDFRNFTVPYSLPSDIFVLLELDKNGIPTFRN</sequence>
<dbReference type="Proteomes" id="UP001152523">
    <property type="component" value="Unassembled WGS sequence"/>
</dbReference>
<dbReference type="InterPro" id="IPR044730">
    <property type="entry name" value="RNase_H-like_dom_plant"/>
</dbReference>
<dbReference type="Pfam" id="PF13456">
    <property type="entry name" value="RVT_3"/>
    <property type="match status" value="1"/>
</dbReference>
<reference evidence="2" key="1">
    <citation type="submission" date="2022-07" db="EMBL/GenBank/DDBJ databases">
        <authorList>
            <person name="Macas J."/>
            <person name="Novak P."/>
            <person name="Neumann P."/>
        </authorList>
    </citation>
    <scope>NUCLEOTIDE SEQUENCE</scope>
</reference>
<feature type="domain" description="RNase H type-1" evidence="1">
    <location>
        <begin position="10"/>
        <end position="94"/>
    </location>
</feature>
<dbReference type="InterPro" id="IPR053151">
    <property type="entry name" value="RNase_H-like"/>
</dbReference>
<proteinExistence type="predicted"/>
<dbReference type="EMBL" id="CAMAPF010000201">
    <property type="protein sequence ID" value="CAH9112967.1"/>
    <property type="molecule type" value="Genomic_DNA"/>
</dbReference>
<dbReference type="SUPFAM" id="SSF53098">
    <property type="entry name" value="Ribonuclease H-like"/>
    <property type="match status" value="1"/>
</dbReference>
<protein>
    <recommendedName>
        <fullName evidence="1">RNase H type-1 domain-containing protein</fullName>
    </recommendedName>
</protein>
<dbReference type="CDD" id="cd06222">
    <property type="entry name" value="RNase_H_like"/>
    <property type="match status" value="1"/>
</dbReference>
<dbReference type="InterPro" id="IPR036397">
    <property type="entry name" value="RNaseH_sf"/>
</dbReference>
<evidence type="ECO:0000313" key="2">
    <source>
        <dbReference type="EMBL" id="CAH9112967.1"/>
    </source>
</evidence>
<keyword evidence="3" id="KW-1185">Reference proteome</keyword>
<dbReference type="PANTHER" id="PTHR47723">
    <property type="entry name" value="OS05G0353850 PROTEIN"/>
    <property type="match status" value="1"/>
</dbReference>
<evidence type="ECO:0000259" key="1">
    <source>
        <dbReference type="Pfam" id="PF13456"/>
    </source>
</evidence>